<evidence type="ECO:0000259" key="5">
    <source>
        <dbReference type="Pfam" id="PF01625"/>
    </source>
</evidence>
<name>A0A4V1Z127_9ACTN</name>
<dbReference type="InterPro" id="IPR036509">
    <property type="entry name" value="Met_Sox_Rdtase_MsrA_sf"/>
</dbReference>
<comment type="catalytic activity">
    <reaction evidence="3">
        <text>L-methionyl-[protein] + [thioredoxin]-disulfide + H2O = L-methionyl-(S)-S-oxide-[protein] + [thioredoxin]-dithiol</text>
        <dbReference type="Rhea" id="RHEA:14217"/>
        <dbReference type="Rhea" id="RHEA-COMP:10698"/>
        <dbReference type="Rhea" id="RHEA-COMP:10700"/>
        <dbReference type="Rhea" id="RHEA-COMP:12313"/>
        <dbReference type="Rhea" id="RHEA-COMP:12315"/>
        <dbReference type="ChEBI" id="CHEBI:15377"/>
        <dbReference type="ChEBI" id="CHEBI:16044"/>
        <dbReference type="ChEBI" id="CHEBI:29950"/>
        <dbReference type="ChEBI" id="CHEBI:44120"/>
        <dbReference type="ChEBI" id="CHEBI:50058"/>
        <dbReference type="EC" id="1.8.4.11"/>
    </reaction>
</comment>
<dbReference type="InterPro" id="IPR002569">
    <property type="entry name" value="Met_Sox_Rdtase_MsrA_dom"/>
</dbReference>
<sequence length="95" mass="10852">MFFQVHRPDLDEGVVSSIHRSEIFYMSADQRRVAEEMILDVDASGHWPGKTVTKISPRGVFVEDGLERQNYLQSFPNVFKPPFPRQDDRAAVSTA</sequence>
<feature type="domain" description="Peptide methionine sulphoxide reductase MsrA" evidence="5">
    <location>
        <begin position="3"/>
        <end position="77"/>
    </location>
</feature>
<dbReference type="Gene3D" id="3.30.1060.10">
    <property type="entry name" value="Peptide methionine sulphoxide reductase MsrA"/>
    <property type="match status" value="1"/>
</dbReference>
<evidence type="ECO:0000256" key="2">
    <source>
        <dbReference type="ARBA" id="ARBA00023002"/>
    </source>
</evidence>
<dbReference type="Proteomes" id="UP000291189">
    <property type="component" value="Unassembled WGS sequence"/>
</dbReference>
<protein>
    <recommendedName>
        <fullName evidence="1">peptide-methionine (S)-S-oxide reductase</fullName>
        <ecNumber evidence="1">1.8.4.11</ecNumber>
    </recommendedName>
</protein>
<evidence type="ECO:0000256" key="3">
    <source>
        <dbReference type="ARBA" id="ARBA00047806"/>
    </source>
</evidence>
<dbReference type="EMBL" id="SDPU01000035">
    <property type="protein sequence ID" value="RYU09446.1"/>
    <property type="molecule type" value="Genomic_DNA"/>
</dbReference>
<dbReference type="EC" id="1.8.4.11" evidence="1"/>
<evidence type="ECO:0000256" key="4">
    <source>
        <dbReference type="ARBA" id="ARBA00048782"/>
    </source>
</evidence>
<accession>A0A4V1Z127</accession>
<keyword evidence="7" id="KW-1185">Reference proteome</keyword>
<organism evidence="6 7">
    <name type="scientific">Nocardioides iriomotensis</name>
    <dbReference type="NCBI Taxonomy" id="715784"/>
    <lineage>
        <taxon>Bacteria</taxon>
        <taxon>Bacillati</taxon>
        <taxon>Actinomycetota</taxon>
        <taxon>Actinomycetes</taxon>
        <taxon>Propionibacteriales</taxon>
        <taxon>Nocardioidaceae</taxon>
        <taxon>Nocardioides</taxon>
    </lineage>
</organism>
<comment type="catalytic activity">
    <reaction evidence="4">
        <text>[thioredoxin]-disulfide + L-methionine + H2O = L-methionine (S)-S-oxide + [thioredoxin]-dithiol</text>
        <dbReference type="Rhea" id="RHEA:19993"/>
        <dbReference type="Rhea" id="RHEA-COMP:10698"/>
        <dbReference type="Rhea" id="RHEA-COMP:10700"/>
        <dbReference type="ChEBI" id="CHEBI:15377"/>
        <dbReference type="ChEBI" id="CHEBI:29950"/>
        <dbReference type="ChEBI" id="CHEBI:50058"/>
        <dbReference type="ChEBI" id="CHEBI:57844"/>
        <dbReference type="ChEBI" id="CHEBI:58772"/>
        <dbReference type="EC" id="1.8.4.11"/>
    </reaction>
</comment>
<reference evidence="6 7" key="1">
    <citation type="submission" date="2019-01" db="EMBL/GenBank/DDBJ databases">
        <title>Nocardioides guangzhouensis sp. nov., an actinobacterium isolated from soil.</title>
        <authorList>
            <person name="Fu Y."/>
            <person name="Cai Y."/>
            <person name="Lin Z."/>
            <person name="Chen P."/>
        </authorList>
    </citation>
    <scope>NUCLEOTIDE SEQUENCE [LARGE SCALE GENOMIC DNA]</scope>
    <source>
        <strain evidence="6 7">NBRC 105384</strain>
    </source>
</reference>
<dbReference type="Pfam" id="PF01625">
    <property type="entry name" value="PMSR"/>
    <property type="match status" value="1"/>
</dbReference>
<dbReference type="AlphaFoldDB" id="A0A4V1Z127"/>
<keyword evidence="2" id="KW-0560">Oxidoreductase</keyword>
<evidence type="ECO:0000313" key="6">
    <source>
        <dbReference type="EMBL" id="RYU09446.1"/>
    </source>
</evidence>
<evidence type="ECO:0000313" key="7">
    <source>
        <dbReference type="Proteomes" id="UP000291189"/>
    </source>
</evidence>
<proteinExistence type="predicted"/>
<dbReference type="SUPFAM" id="SSF55068">
    <property type="entry name" value="Peptide methionine sulfoxide reductase"/>
    <property type="match status" value="1"/>
</dbReference>
<dbReference type="OrthoDB" id="4174719at2"/>
<evidence type="ECO:0000256" key="1">
    <source>
        <dbReference type="ARBA" id="ARBA00012502"/>
    </source>
</evidence>
<comment type="caution">
    <text evidence="6">The sequence shown here is derived from an EMBL/GenBank/DDBJ whole genome shotgun (WGS) entry which is preliminary data.</text>
</comment>
<gene>
    <name evidence="6" type="ORF">ETU37_20505</name>
</gene>
<dbReference type="GO" id="GO:0008113">
    <property type="term" value="F:peptide-methionine (S)-S-oxide reductase activity"/>
    <property type="evidence" value="ECO:0007669"/>
    <property type="project" value="UniProtKB-EC"/>
</dbReference>